<evidence type="ECO:0000313" key="1">
    <source>
        <dbReference type="EMBL" id="GFY19085.1"/>
    </source>
</evidence>
<dbReference type="PANTHER" id="PTHR10492:SF57">
    <property type="entry name" value="ATP-DEPENDENT DNA HELICASE"/>
    <property type="match status" value="1"/>
</dbReference>
<reference evidence="1" key="1">
    <citation type="submission" date="2020-08" db="EMBL/GenBank/DDBJ databases">
        <title>Multicomponent nature underlies the extraordinary mechanical properties of spider dragline silk.</title>
        <authorList>
            <person name="Kono N."/>
            <person name="Nakamura H."/>
            <person name="Mori M."/>
            <person name="Yoshida Y."/>
            <person name="Ohtoshi R."/>
            <person name="Malay A.D."/>
            <person name="Moran D.A.P."/>
            <person name="Tomita M."/>
            <person name="Numata K."/>
            <person name="Arakawa K."/>
        </authorList>
    </citation>
    <scope>NUCLEOTIDE SEQUENCE</scope>
</reference>
<keyword evidence="2" id="KW-1185">Reference proteome</keyword>
<evidence type="ECO:0000313" key="2">
    <source>
        <dbReference type="Proteomes" id="UP000887159"/>
    </source>
</evidence>
<sequence length="142" mass="16454">MKCFMYSIEWQKRGLPHVHLLLWLMEKLRPNQIEEIISAEIPNLETDRKLYDTVTKNMIPGPCGVLNPSSLCMKDGKCTKKYPRGLLKDTKTKYRVYPLYRCRAPEDGGHTLAQKTRSGIQEILVDNSWIVPYSPLLSKIFN</sequence>
<dbReference type="PANTHER" id="PTHR10492">
    <property type="match status" value="1"/>
</dbReference>
<organism evidence="1 2">
    <name type="scientific">Trichonephila clavipes</name>
    <name type="common">Golden silk orbweaver</name>
    <name type="synonym">Nephila clavipes</name>
    <dbReference type="NCBI Taxonomy" id="2585209"/>
    <lineage>
        <taxon>Eukaryota</taxon>
        <taxon>Metazoa</taxon>
        <taxon>Ecdysozoa</taxon>
        <taxon>Arthropoda</taxon>
        <taxon>Chelicerata</taxon>
        <taxon>Arachnida</taxon>
        <taxon>Araneae</taxon>
        <taxon>Araneomorphae</taxon>
        <taxon>Entelegynae</taxon>
        <taxon>Araneoidea</taxon>
        <taxon>Nephilidae</taxon>
        <taxon>Trichonephila</taxon>
    </lineage>
</organism>
<proteinExistence type="predicted"/>
<name>A0A8X6VS43_TRICX</name>
<gene>
    <name evidence="1" type="primary">EVAR_3879_1</name>
    <name evidence="1" type="ORF">TNCV_3877731</name>
</gene>
<comment type="caution">
    <text evidence="1">The sequence shown here is derived from an EMBL/GenBank/DDBJ whole genome shotgun (WGS) entry which is preliminary data.</text>
</comment>
<accession>A0A8X6VS43</accession>
<dbReference type="AlphaFoldDB" id="A0A8X6VS43"/>
<dbReference type="Proteomes" id="UP000887159">
    <property type="component" value="Unassembled WGS sequence"/>
</dbReference>
<protein>
    <submittedName>
        <fullName evidence="1">Helitron_like_N domain-containing protein</fullName>
    </submittedName>
</protein>
<dbReference type="EMBL" id="BMAU01021350">
    <property type="protein sequence ID" value="GFY19085.1"/>
    <property type="molecule type" value="Genomic_DNA"/>
</dbReference>